<dbReference type="Pfam" id="PF00583">
    <property type="entry name" value="Acetyltransf_1"/>
    <property type="match status" value="1"/>
</dbReference>
<dbReference type="InterPro" id="IPR036390">
    <property type="entry name" value="WH_DNA-bd_sf"/>
</dbReference>
<dbReference type="Gene3D" id="3.40.630.30">
    <property type="match status" value="1"/>
</dbReference>
<dbReference type="PANTHER" id="PTHR13947">
    <property type="entry name" value="GNAT FAMILY N-ACETYLTRANSFERASE"/>
    <property type="match status" value="1"/>
</dbReference>
<proteinExistence type="predicted"/>
<keyword evidence="2" id="KW-0614">Plasmid</keyword>
<dbReference type="PROSITE" id="PS51186">
    <property type="entry name" value="GNAT"/>
    <property type="match status" value="1"/>
</dbReference>
<dbReference type="Gene3D" id="1.10.10.10">
    <property type="entry name" value="Winged helix-like DNA-binding domain superfamily/Winged helix DNA-binding domain"/>
    <property type="match status" value="1"/>
</dbReference>
<dbReference type="PANTHER" id="PTHR13947:SF37">
    <property type="entry name" value="LD18367P"/>
    <property type="match status" value="1"/>
</dbReference>
<dbReference type="CDD" id="cd04301">
    <property type="entry name" value="NAT_SF"/>
    <property type="match status" value="1"/>
</dbReference>
<dbReference type="PROSITE" id="PS50995">
    <property type="entry name" value="HTH_MARR_2"/>
    <property type="match status" value="1"/>
</dbReference>
<dbReference type="GO" id="GO:0003700">
    <property type="term" value="F:DNA-binding transcription factor activity"/>
    <property type="evidence" value="ECO:0007669"/>
    <property type="project" value="InterPro"/>
</dbReference>
<dbReference type="SUPFAM" id="SSF55729">
    <property type="entry name" value="Acyl-CoA N-acyltransferases (Nat)"/>
    <property type="match status" value="1"/>
</dbReference>
<gene>
    <name evidence="2" type="ORF">CROST_045230</name>
</gene>
<accession>A0A1S8LYS2</accession>
<dbReference type="KEGG" id="crw:CROST_045230"/>
<dbReference type="RefSeq" id="WP_077834795.1">
    <property type="nucleotide sequence ID" value="NZ_CP096984.1"/>
</dbReference>
<sequence length="306" mass="36389">MEKQYSEVLKIREFNRFYTNILGLLNQGILNTEYSLTEARVLIEISERRECTANNLIRELYIDKGYISRILKNFENKNLIKKEKSFEDKRFTILKLTPKGKEVLEELQKKSNLQIFKLIQDLSFIEKEKLMKSMKTIESLLKIEEKNVIIRDYTSEDLNYIIKKHKDIYSEEYGFSSIFGDYVEKYIIKFEKVHDENKENIWIAECDGKIAGAIALVKGEESFSAQLRWFLVDPRFRRNGIGKMLIRKLLDFAKNKGYQNIFLWTVDSLKTARRIYKTFGFEIKETSINTDWTTGKVVEERWELML</sequence>
<dbReference type="InterPro" id="IPR050769">
    <property type="entry name" value="NAT_camello-type"/>
</dbReference>
<dbReference type="SUPFAM" id="SSF46785">
    <property type="entry name" value="Winged helix' DNA-binding domain"/>
    <property type="match status" value="1"/>
</dbReference>
<dbReference type="GO" id="GO:0008080">
    <property type="term" value="F:N-acetyltransferase activity"/>
    <property type="evidence" value="ECO:0007669"/>
    <property type="project" value="InterPro"/>
</dbReference>
<dbReference type="Proteomes" id="UP000190951">
    <property type="component" value="Plasmid p330"/>
</dbReference>
<dbReference type="InterPro" id="IPR000182">
    <property type="entry name" value="GNAT_dom"/>
</dbReference>
<keyword evidence="1" id="KW-0808">Transferase</keyword>
<organism evidence="2 3">
    <name type="scientific">Clostridium felsineum</name>
    <dbReference type="NCBI Taxonomy" id="36839"/>
    <lineage>
        <taxon>Bacteria</taxon>
        <taxon>Bacillati</taxon>
        <taxon>Bacillota</taxon>
        <taxon>Clostridia</taxon>
        <taxon>Eubacteriales</taxon>
        <taxon>Clostridiaceae</taxon>
        <taxon>Clostridium</taxon>
    </lineage>
</organism>
<geneLocation type="plasmid" evidence="2 3">
    <name>p330</name>
</geneLocation>
<dbReference type="InterPro" id="IPR000835">
    <property type="entry name" value="HTH_MarR-typ"/>
</dbReference>
<dbReference type="AlphaFoldDB" id="A0A1S8LYS2"/>
<dbReference type="PRINTS" id="PR00598">
    <property type="entry name" value="HTHMARR"/>
</dbReference>
<name>A0A1S8LYS2_9CLOT</name>
<protein>
    <submittedName>
        <fullName evidence="2">Uncharacterized protein</fullName>
    </submittedName>
</protein>
<reference evidence="2 3" key="1">
    <citation type="submission" date="2022-04" db="EMBL/GenBank/DDBJ databases">
        <title>Genome sequence of C. roseum typestrain.</title>
        <authorList>
            <person name="Poehlein A."/>
            <person name="Schoch T."/>
            <person name="Duerre P."/>
            <person name="Daniel R."/>
        </authorList>
    </citation>
    <scope>NUCLEOTIDE SEQUENCE [LARGE SCALE GENOMIC DNA]</scope>
    <source>
        <strain evidence="2 3">DSM 7320</strain>
        <plasmid evidence="2 3">p330</plasmid>
    </source>
</reference>
<dbReference type="InterPro" id="IPR016181">
    <property type="entry name" value="Acyl_CoA_acyltransferase"/>
</dbReference>
<evidence type="ECO:0000313" key="2">
    <source>
        <dbReference type="EMBL" id="URZ13745.1"/>
    </source>
</evidence>
<evidence type="ECO:0000313" key="3">
    <source>
        <dbReference type="Proteomes" id="UP000190951"/>
    </source>
</evidence>
<dbReference type="STRING" id="84029.CROST_14080"/>
<dbReference type="InterPro" id="IPR036388">
    <property type="entry name" value="WH-like_DNA-bd_sf"/>
</dbReference>
<dbReference type="SMART" id="SM00347">
    <property type="entry name" value="HTH_MARR"/>
    <property type="match status" value="1"/>
</dbReference>
<evidence type="ECO:0000256" key="1">
    <source>
        <dbReference type="ARBA" id="ARBA00022679"/>
    </source>
</evidence>
<dbReference type="EMBL" id="CP096984">
    <property type="protein sequence ID" value="URZ13745.1"/>
    <property type="molecule type" value="Genomic_DNA"/>
</dbReference>
<dbReference type="Pfam" id="PF01047">
    <property type="entry name" value="MarR"/>
    <property type="match status" value="1"/>
</dbReference>
<keyword evidence="3" id="KW-1185">Reference proteome</keyword>